<dbReference type="InterPro" id="IPR044817">
    <property type="entry name" value="SBP-like"/>
</dbReference>
<dbReference type="Pfam" id="PF26102">
    <property type="entry name" value="Ig_SPL7"/>
    <property type="match status" value="1"/>
</dbReference>
<reference evidence="8 9" key="1">
    <citation type="submission" date="2024-02" db="EMBL/GenBank/DDBJ databases">
        <authorList>
            <consortium name="ELIXIR-Norway"/>
            <consortium name="Elixir Norway"/>
        </authorList>
    </citation>
    <scope>NUCLEOTIDE SEQUENCE [LARGE SCALE GENOMIC DNA]</scope>
</reference>
<feature type="region of interest" description="Disordered" evidence="5">
    <location>
        <begin position="264"/>
        <end position="313"/>
    </location>
</feature>
<gene>
    <name evidence="8" type="ORF">CSSPJE1EN1_LOCUS837</name>
</gene>
<dbReference type="InterPro" id="IPR036893">
    <property type="entry name" value="SBP_sf"/>
</dbReference>
<keyword evidence="6" id="KW-0812">Transmembrane</keyword>
<keyword evidence="2 4" id="KW-0863">Zinc-finger</keyword>
<protein>
    <recommendedName>
        <fullName evidence="7">SBP-type domain-containing protein</fullName>
    </recommendedName>
</protein>
<keyword evidence="3" id="KW-0862">Zinc</keyword>
<evidence type="ECO:0000256" key="3">
    <source>
        <dbReference type="ARBA" id="ARBA00022833"/>
    </source>
</evidence>
<dbReference type="PANTHER" id="PTHR31251">
    <property type="entry name" value="SQUAMOSA PROMOTER-BINDING-LIKE PROTEIN 4"/>
    <property type="match status" value="1"/>
</dbReference>
<proteinExistence type="predicted"/>
<keyword evidence="6" id="KW-0472">Membrane</keyword>
<dbReference type="InterPro" id="IPR004333">
    <property type="entry name" value="SBP_dom"/>
</dbReference>
<evidence type="ECO:0000313" key="8">
    <source>
        <dbReference type="EMBL" id="CAK9255359.1"/>
    </source>
</evidence>
<dbReference type="PROSITE" id="PS51141">
    <property type="entry name" value="ZF_SBP"/>
    <property type="match status" value="1"/>
</dbReference>
<evidence type="ECO:0000256" key="5">
    <source>
        <dbReference type="SAM" id="MobiDB-lite"/>
    </source>
</evidence>
<dbReference type="Proteomes" id="UP001497444">
    <property type="component" value="Chromosome 1"/>
</dbReference>
<dbReference type="Gene3D" id="4.10.1100.10">
    <property type="entry name" value="Transcription factor, SBP-box domain"/>
    <property type="match status" value="1"/>
</dbReference>
<evidence type="ECO:0000256" key="6">
    <source>
        <dbReference type="SAM" id="Phobius"/>
    </source>
</evidence>
<feature type="compositionally biased region" description="Basic and acidic residues" evidence="5">
    <location>
        <begin position="430"/>
        <end position="441"/>
    </location>
</feature>
<dbReference type="Pfam" id="PF03110">
    <property type="entry name" value="SBP"/>
    <property type="match status" value="1"/>
</dbReference>
<dbReference type="Gene3D" id="1.25.40.20">
    <property type="entry name" value="Ankyrin repeat-containing domain"/>
    <property type="match status" value="1"/>
</dbReference>
<keyword evidence="9" id="KW-1185">Reference proteome</keyword>
<keyword evidence="1" id="KW-0479">Metal-binding</keyword>
<dbReference type="PANTHER" id="PTHR31251:SF106">
    <property type="entry name" value="SQUAMOSA PROMOTER-BINDING-LIKE PROTEIN 4"/>
    <property type="match status" value="1"/>
</dbReference>
<feature type="compositionally biased region" description="Low complexity" evidence="5">
    <location>
        <begin position="445"/>
        <end position="463"/>
    </location>
</feature>
<evidence type="ECO:0000256" key="2">
    <source>
        <dbReference type="ARBA" id="ARBA00022771"/>
    </source>
</evidence>
<dbReference type="SUPFAM" id="SSF48403">
    <property type="entry name" value="Ankyrin repeat"/>
    <property type="match status" value="1"/>
</dbReference>
<feature type="region of interest" description="Disordered" evidence="5">
    <location>
        <begin position="424"/>
        <end position="465"/>
    </location>
</feature>
<feature type="domain" description="SBP-type" evidence="7">
    <location>
        <begin position="119"/>
        <end position="196"/>
    </location>
</feature>
<accession>A0ABP0VLX8</accession>
<evidence type="ECO:0000313" key="9">
    <source>
        <dbReference type="Proteomes" id="UP001497444"/>
    </source>
</evidence>
<evidence type="ECO:0000256" key="4">
    <source>
        <dbReference type="PROSITE-ProRule" id="PRU00470"/>
    </source>
</evidence>
<sequence>MGSSSSLKWRWLNLTECVPHKVGWDSSSWSWDSVRFQAQPAAASPSRGLLQGGSAIEQHPMRHVPNENGHLRRANDCPEEEDGQLSLKLGGSLYSHTEDNIGSRNGKRCRSSSPQQSQFPTCQVDECTADLSKAKEYHRRHKVCEVHSKAANAQVSHSMQRFCQQCSRFHPLPEFDEGKRSCRRRLAGHNRRRRKAQPDSAVAAATAAQAGLMVEDDRPGKGPEILSFLNILSHLQASPSTDAFSRLLQSSLKGQLSAVGRSAQENPVSCLGEEGPGPGPLTLASSSTEAQKSQASPSTRFGQPGSSVPSISQIPSTICARPISSVPKGPAQLPSSLAMTLQQLVADQSMPKLNRSSSSARHVIPTSEVQKLLPPHPTTENGSAASDMCDKIQDHDVTVNSTAGVVEGHSLGMVLADIKNRLSPENVSDASHRSIDLEHPPPQHSGDVSQSGSDQQSPGSSSADWEDRNHRISFKLFDRHPAEFPEGLRAQIDEWLAHRPSDLESYIKPGCVVLTVFLSMPKSAWVELKEDLAASVKKLLSLCNDNFWCKGRILVQAEHQKVFVVDGDILESIVAEPLSYPYIQAVRPLAIVAGEQNTLVLKGFNFTQPGTRLCCAYQGRFIRQELSGLEQEGSRWPEKEALFQLDSVFTCNTDLRSVVGRCFVEVECGNYGGDWKPVIIADGSVCAEICTLEDEIAVAASLAGAAAQRQGFQSSDVLDCTETMRLVAEEEVTCFLHELGWFFQRSCFQDLKDSPVVDLISSRRLRLLLVFSVERNWCAVVQKLLDILFEVNNLEVAFTKLSDVLHEEVSLLHRAVQRKCRPMVELLLGYVPSSLAHANESEFSLFQRKLQFKSHWASIFRPDVNGPAGLTPLHIAANMQDSEEVVDALTSDPCQSGLHAWFNKQDDAGETPFKSALARGNLKSIQVVRMKLAHLEDVQTVSINIPPDLPWEWTQKNRESKSRAEEILNLELPTWVKSASSGEIAESSRPATTACKSQACRRLPRNVGSIKGHMYKPFLLSVVSLATLCVCVCLLFRAAIKLKNGPTFRWESLQSGPK</sequence>
<dbReference type="SUPFAM" id="SSF103612">
    <property type="entry name" value="SBT domain"/>
    <property type="match status" value="1"/>
</dbReference>
<evidence type="ECO:0000256" key="1">
    <source>
        <dbReference type="ARBA" id="ARBA00022723"/>
    </source>
</evidence>
<organism evidence="8 9">
    <name type="scientific">Sphagnum jensenii</name>
    <dbReference type="NCBI Taxonomy" id="128206"/>
    <lineage>
        <taxon>Eukaryota</taxon>
        <taxon>Viridiplantae</taxon>
        <taxon>Streptophyta</taxon>
        <taxon>Embryophyta</taxon>
        <taxon>Bryophyta</taxon>
        <taxon>Sphagnophytina</taxon>
        <taxon>Sphagnopsida</taxon>
        <taxon>Sphagnales</taxon>
        <taxon>Sphagnaceae</taxon>
        <taxon>Sphagnum</taxon>
    </lineage>
</organism>
<dbReference type="InterPro" id="IPR036770">
    <property type="entry name" value="Ankyrin_rpt-contain_sf"/>
</dbReference>
<name>A0ABP0VLX8_9BRYO</name>
<feature type="transmembrane region" description="Helical" evidence="6">
    <location>
        <begin position="1018"/>
        <end position="1040"/>
    </location>
</feature>
<feature type="compositionally biased region" description="Polar residues" evidence="5">
    <location>
        <begin position="283"/>
        <end position="313"/>
    </location>
</feature>
<evidence type="ECO:0000259" key="7">
    <source>
        <dbReference type="PROSITE" id="PS51141"/>
    </source>
</evidence>
<dbReference type="EMBL" id="OZ020096">
    <property type="protein sequence ID" value="CAK9255359.1"/>
    <property type="molecule type" value="Genomic_DNA"/>
</dbReference>
<keyword evidence="6" id="KW-1133">Transmembrane helix</keyword>